<dbReference type="Proteomes" id="UP000655588">
    <property type="component" value="Unassembled WGS sequence"/>
</dbReference>
<keyword evidence="13" id="KW-0472">Membrane</keyword>
<evidence type="ECO:0000256" key="2">
    <source>
        <dbReference type="ARBA" id="ARBA00003690"/>
    </source>
</evidence>
<comment type="similarity">
    <text evidence="5">Belongs to the cytochrome P450 family.</text>
</comment>
<dbReference type="PANTHER" id="PTHR24292">
    <property type="entry name" value="CYTOCHROME P450"/>
    <property type="match status" value="1"/>
</dbReference>
<evidence type="ECO:0000256" key="8">
    <source>
        <dbReference type="ARBA" id="ARBA00022824"/>
    </source>
</evidence>
<keyword evidence="6" id="KW-0349">Heme</keyword>
<accession>A0A833RNR5</accession>
<comment type="subcellular location">
    <subcellularLocation>
        <location evidence="4">Endoplasmic reticulum membrane</location>
        <topology evidence="4">Peripheral membrane protein</topology>
    </subcellularLocation>
    <subcellularLocation>
        <location evidence="3">Microsome membrane</location>
        <topology evidence="3">Peripheral membrane protein</topology>
    </subcellularLocation>
</comment>
<evidence type="ECO:0000313" key="15">
    <source>
        <dbReference type="Proteomes" id="UP000655588"/>
    </source>
</evidence>
<evidence type="ECO:0000256" key="13">
    <source>
        <dbReference type="ARBA" id="ARBA00023136"/>
    </source>
</evidence>
<dbReference type="EMBL" id="WNWW01000277">
    <property type="protein sequence ID" value="KAF3427104.1"/>
    <property type="molecule type" value="Genomic_DNA"/>
</dbReference>
<dbReference type="GO" id="GO:0016705">
    <property type="term" value="F:oxidoreductase activity, acting on paired donors, with incorporation or reduction of molecular oxygen"/>
    <property type="evidence" value="ECO:0007669"/>
    <property type="project" value="InterPro"/>
</dbReference>
<evidence type="ECO:0000256" key="7">
    <source>
        <dbReference type="ARBA" id="ARBA00022723"/>
    </source>
</evidence>
<comment type="caution">
    <text evidence="14">The sequence shown here is derived from an EMBL/GenBank/DDBJ whole genome shotgun (WGS) entry which is preliminary data.</text>
</comment>
<evidence type="ECO:0000313" key="14">
    <source>
        <dbReference type="EMBL" id="KAF3427104.1"/>
    </source>
</evidence>
<evidence type="ECO:0000256" key="3">
    <source>
        <dbReference type="ARBA" id="ARBA00004174"/>
    </source>
</evidence>
<dbReference type="PRINTS" id="PR00464">
    <property type="entry name" value="EP450II"/>
</dbReference>
<sequence length="275" mass="32001">MIETIALIATVFVLLYYYSKIKLSYWKKRGVNGPKPLLFLGNFKDVLLGKECTTDCFQKAYTEFKDEPMVGVYGGHDPLLVLRDLDLIKDVLIKDFNMFAQRTHGSVREIEPLSEQMFRLDAERWRPLRVKLSPFFSSGKLKEMFSLMLDCANTFDNYLEKLAEKGEPVEFRDTAAKFTTDMIAACAFSLNANALTDENSQFRKMGKRALATNIEQFLTDRLREYPFLFKIFGRLFTDHEVVNFFESSMKEAMDYRIQNNINLKDNKRDIKMSNV</sequence>
<evidence type="ECO:0000256" key="10">
    <source>
        <dbReference type="ARBA" id="ARBA00023002"/>
    </source>
</evidence>
<comment type="cofactor">
    <cofactor evidence="1">
        <name>heme</name>
        <dbReference type="ChEBI" id="CHEBI:30413"/>
    </cofactor>
</comment>
<evidence type="ECO:0000256" key="12">
    <source>
        <dbReference type="ARBA" id="ARBA00023033"/>
    </source>
</evidence>
<keyword evidence="15" id="KW-1185">Reference proteome</keyword>
<dbReference type="PANTHER" id="PTHR24292:SF84">
    <property type="entry name" value="CYTOCHROME P450 28A5-RELATED"/>
    <property type="match status" value="1"/>
</dbReference>
<dbReference type="AlphaFoldDB" id="A0A833RNR5"/>
<organism evidence="14 15">
    <name type="scientific">Frieseomelitta varia</name>
    <dbReference type="NCBI Taxonomy" id="561572"/>
    <lineage>
        <taxon>Eukaryota</taxon>
        <taxon>Metazoa</taxon>
        <taxon>Ecdysozoa</taxon>
        <taxon>Arthropoda</taxon>
        <taxon>Hexapoda</taxon>
        <taxon>Insecta</taxon>
        <taxon>Pterygota</taxon>
        <taxon>Neoptera</taxon>
        <taxon>Endopterygota</taxon>
        <taxon>Hymenoptera</taxon>
        <taxon>Apocrita</taxon>
        <taxon>Aculeata</taxon>
        <taxon>Apoidea</taxon>
        <taxon>Anthophila</taxon>
        <taxon>Apidae</taxon>
        <taxon>Frieseomelitta</taxon>
    </lineage>
</organism>
<gene>
    <name evidence="14" type="ORF">E2986_11174</name>
</gene>
<dbReference type="InterPro" id="IPR002402">
    <property type="entry name" value="Cyt_P450_E_grp-II"/>
</dbReference>
<dbReference type="InterPro" id="IPR050476">
    <property type="entry name" value="Insect_CytP450_Detox"/>
</dbReference>
<protein>
    <recommendedName>
        <fullName evidence="16">Cytochrome P450</fullName>
    </recommendedName>
</protein>
<dbReference type="GO" id="GO:0020037">
    <property type="term" value="F:heme binding"/>
    <property type="evidence" value="ECO:0007669"/>
    <property type="project" value="InterPro"/>
</dbReference>
<keyword evidence="8" id="KW-0256">Endoplasmic reticulum</keyword>
<dbReference type="Gene3D" id="1.10.630.10">
    <property type="entry name" value="Cytochrome P450"/>
    <property type="match status" value="1"/>
</dbReference>
<dbReference type="GO" id="GO:0005506">
    <property type="term" value="F:iron ion binding"/>
    <property type="evidence" value="ECO:0007669"/>
    <property type="project" value="InterPro"/>
</dbReference>
<keyword evidence="10" id="KW-0560">Oxidoreductase</keyword>
<dbReference type="InterPro" id="IPR036396">
    <property type="entry name" value="Cyt_P450_sf"/>
</dbReference>
<evidence type="ECO:0000256" key="9">
    <source>
        <dbReference type="ARBA" id="ARBA00022848"/>
    </source>
</evidence>
<proteinExistence type="inferred from homology"/>
<evidence type="ECO:0008006" key="16">
    <source>
        <dbReference type="Google" id="ProtNLM"/>
    </source>
</evidence>
<dbReference type="GO" id="GO:0004497">
    <property type="term" value="F:monooxygenase activity"/>
    <property type="evidence" value="ECO:0007669"/>
    <property type="project" value="UniProtKB-KW"/>
</dbReference>
<comment type="function">
    <text evidence="2">May be involved in the metabolism of insect hormones and in the breakdown of synthetic insecticides.</text>
</comment>
<keyword evidence="12" id="KW-0503">Monooxygenase</keyword>
<evidence type="ECO:0000256" key="4">
    <source>
        <dbReference type="ARBA" id="ARBA00004406"/>
    </source>
</evidence>
<evidence type="ECO:0000256" key="5">
    <source>
        <dbReference type="ARBA" id="ARBA00010617"/>
    </source>
</evidence>
<keyword evidence="11" id="KW-0408">Iron</keyword>
<dbReference type="InterPro" id="IPR001128">
    <property type="entry name" value="Cyt_P450"/>
</dbReference>
<evidence type="ECO:0000256" key="6">
    <source>
        <dbReference type="ARBA" id="ARBA00022617"/>
    </source>
</evidence>
<evidence type="ECO:0000256" key="1">
    <source>
        <dbReference type="ARBA" id="ARBA00001971"/>
    </source>
</evidence>
<dbReference type="Pfam" id="PF00067">
    <property type="entry name" value="p450"/>
    <property type="match status" value="1"/>
</dbReference>
<keyword evidence="7" id="KW-0479">Metal-binding</keyword>
<reference evidence="14" key="1">
    <citation type="submission" date="2019-11" db="EMBL/GenBank/DDBJ databases">
        <title>The nuclear and mitochondrial genomes of Frieseomelitta varia - a highly eusocial stingless bee (Meliponini) with a permanently sterile worker caste.</title>
        <authorList>
            <person name="Freitas F.C.P."/>
            <person name="Lourenco A.P."/>
            <person name="Nunes F.M.F."/>
            <person name="Paschoal A.R."/>
            <person name="Abreu F.C.P."/>
            <person name="Barbin F.O."/>
            <person name="Bataglia L."/>
            <person name="Cardoso-Junior C.A.M."/>
            <person name="Cervoni M.S."/>
            <person name="Silva S.R."/>
            <person name="Dalarmi F."/>
            <person name="Del Lama M.A."/>
            <person name="Depintor T.S."/>
            <person name="Ferreira K.M."/>
            <person name="Goria P.S."/>
            <person name="Jaskot M.C."/>
            <person name="Lago D.C."/>
            <person name="Luna-Lucena D."/>
            <person name="Moda L.M."/>
            <person name="Nascimento L."/>
            <person name="Pedrino M."/>
            <person name="Rabico F.O."/>
            <person name="Sanches F.C."/>
            <person name="Santos D.E."/>
            <person name="Santos C.G."/>
            <person name="Vieira J."/>
            <person name="Lopes T.F."/>
            <person name="Barchuk A.R."/>
            <person name="Hartfelder K."/>
            <person name="Simoes Z.L.P."/>
            <person name="Bitondi M.M.G."/>
            <person name="Pinheiro D.G."/>
        </authorList>
    </citation>
    <scope>NUCLEOTIDE SEQUENCE</scope>
    <source>
        <strain evidence="14">USP_RPSP 00005682</strain>
        <tissue evidence="14">Whole individual</tissue>
    </source>
</reference>
<dbReference type="GO" id="GO:0005789">
    <property type="term" value="C:endoplasmic reticulum membrane"/>
    <property type="evidence" value="ECO:0007669"/>
    <property type="project" value="UniProtKB-SubCell"/>
</dbReference>
<dbReference type="SUPFAM" id="SSF48264">
    <property type="entry name" value="Cytochrome P450"/>
    <property type="match status" value="1"/>
</dbReference>
<keyword evidence="9" id="KW-0492">Microsome</keyword>
<evidence type="ECO:0000256" key="11">
    <source>
        <dbReference type="ARBA" id="ARBA00023004"/>
    </source>
</evidence>
<name>A0A833RNR5_9HYME</name>